<keyword evidence="1" id="KW-0067">ATP-binding</keyword>
<reference evidence="4" key="1">
    <citation type="submission" date="2020-04" db="EMBL/GenBank/DDBJ databases">
        <authorList>
            <person name="Alioto T."/>
            <person name="Alioto T."/>
            <person name="Gomez Garrido J."/>
        </authorList>
    </citation>
    <scope>NUCLEOTIDE SEQUENCE</scope>
    <source>
        <strain evidence="4">A484AB</strain>
    </source>
</reference>
<comment type="similarity">
    <text evidence="1">Belongs to the helicase family.</text>
</comment>
<keyword evidence="1" id="KW-0378">Hydrolase</keyword>
<dbReference type="EMBL" id="CACRXK020000214">
    <property type="protein sequence ID" value="CAB3979620.1"/>
    <property type="molecule type" value="Genomic_DNA"/>
</dbReference>
<evidence type="ECO:0000313" key="5">
    <source>
        <dbReference type="Proteomes" id="UP001152795"/>
    </source>
</evidence>
<gene>
    <name evidence="4" type="ORF">PACLA_8A022407</name>
</gene>
<dbReference type="GO" id="GO:0043139">
    <property type="term" value="F:5'-3' DNA helicase activity"/>
    <property type="evidence" value="ECO:0007669"/>
    <property type="project" value="UniProtKB-EC"/>
</dbReference>
<dbReference type="Proteomes" id="UP001152795">
    <property type="component" value="Unassembled WGS sequence"/>
</dbReference>
<dbReference type="InterPro" id="IPR027417">
    <property type="entry name" value="P-loop_NTPase"/>
</dbReference>
<feature type="compositionally biased region" description="Basic and acidic residues" evidence="2">
    <location>
        <begin position="69"/>
        <end position="86"/>
    </location>
</feature>
<dbReference type="GO" id="GO:0000723">
    <property type="term" value="P:telomere maintenance"/>
    <property type="evidence" value="ECO:0007669"/>
    <property type="project" value="InterPro"/>
</dbReference>
<dbReference type="OrthoDB" id="2325450at2759"/>
<keyword evidence="1 4" id="KW-0347">Helicase</keyword>
<dbReference type="Gene3D" id="3.40.50.300">
    <property type="entry name" value="P-loop containing nucleotide triphosphate hydrolases"/>
    <property type="match status" value="1"/>
</dbReference>
<dbReference type="PANTHER" id="PTHR47642">
    <property type="entry name" value="ATP-DEPENDENT DNA HELICASE"/>
    <property type="match status" value="1"/>
</dbReference>
<feature type="region of interest" description="Disordered" evidence="2">
    <location>
        <begin position="67"/>
        <end position="94"/>
    </location>
</feature>
<dbReference type="InterPro" id="IPR051055">
    <property type="entry name" value="PIF1_helicase"/>
</dbReference>
<keyword evidence="1" id="KW-0547">Nucleotide-binding</keyword>
<keyword evidence="1" id="KW-0233">DNA recombination</keyword>
<comment type="catalytic activity">
    <reaction evidence="1">
        <text>ATP + H2O = ADP + phosphate + H(+)</text>
        <dbReference type="Rhea" id="RHEA:13065"/>
        <dbReference type="ChEBI" id="CHEBI:15377"/>
        <dbReference type="ChEBI" id="CHEBI:15378"/>
        <dbReference type="ChEBI" id="CHEBI:30616"/>
        <dbReference type="ChEBI" id="CHEBI:43474"/>
        <dbReference type="ChEBI" id="CHEBI:456216"/>
        <dbReference type="EC" id="5.6.2.3"/>
    </reaction>
</comment>
<dbReference type="GO" id="GO:0006281">
    <property type="term" value="P:DNA repair"/>
    <property type="evidence" value="ECO:0007669"/>
    <property type="project" value="UniProtKB-KW"/>
</dbReference>
<dbReference type="EC" id="5.6.2.3" evidence="1"/>
<dbReference type="GO" id="GO:0016787">
    <property type="term" value="F:hydrolase activity"/>
    <property type="evidence" value="ECO:0007669"/>
    <property type="project" value="UniProtKB-KW"/>
</dbReference>
<feature type="domain" description="DNA helicase Pif1-like DEAD-box helicase" evidence="3">
    <location>
        <begin position="117"/>
        <end position="321"/>
    </location>
</feature>
<evidence type="ECO:0000259" key="3">
    <source>
        <dbReference type="Pfam" id="PF05970"/>
    </source>
</evidence>
<dbReference type="AlphaFoldDB" id="A0A7D9D8D3"/>
<comment type="caution">
    <text evidence="4">The sequence shown here is derived from an EMBL/GenBank/DDBJ whole genome shotgun (WGS) entry which is preliminary data.</text>
</comment>
<comment type="cofactor">
    <cofactor evidence="1">
        <name>Mg(2+)</name>
        <dbReference type="ChEBI" id="CHEBI:18420"/>
    </cofactor>
</comment>
<dbReference type="Pfam" id="PF05970">
    <property type="entry name" value="PIF1"/>
    <property type="match status" value="1"/>
</dbReference>
<dbReference type="GO" id="GO:0005524">
    <property type="term" value="F:ATP binding"/>
    <property type="evidence" value="ECO:0007669"/>
    <property type="project" value="UniProtKB-KW"/>
</dbReference>
<keyword evidence="1" id="KW-0227">DNA damage</keyword>
<keyword evidence="5" id="KW-1185">Reference proteome</keyword>
<evidence type="ECO:0000256" key="2">
    <source>
        <dbReference type="SAM" id="MobiDB-lite"/>
    </source>
</evidence>
<name>A0A7D9D8D3_PARCT</name>
<organism evidence="4 5">
    <name type="scientific">Paramuricea clavata</name>
    <name type="common">Red gorgonian</name>
    <name type="synonym">Violescent sea-whip</name>
    <dbReference type="NCBI Taxonomy" id="317549"/>
    <lineage>
        <taxon>Eukaryota</taxon>
        <taxon>Metazoa</taxon>
        <taxon>Cnidaria</taxon>
        <taxon>Anthozoa</taxon>
        <taxon>Octocorallia</taxon>
        <taxon>Malacalcyonacea</taxon>
        <taxon>Plexauridae</taxon>
        <taxon>Paramuricea</taxon>
    </lineage>
</organism>
<accession>A0A7D9D8D3</accession>
<proteinExistence type="inferred from homology"/>
<dbReference type="InterPro" id="IPR010285">
    <property type="entry name" value="DNA_helicase_pif1-like_DEAD"/>
</dbReference>
<evidence type="ECO:0000256" key="1">
    <source>
        <dbReference type="RuleBase" id="RU363044"/>
    </source>
</evidence>
<evidence type="ECO:0000313" key="4">
    <source>
        <dbReference type="EMBL" id="CAB3979620.1"/>
    </source>
</evidence>
<dbReference type="SUPFAM" id="SSF52540">
    <property type="entry name" value="P-loop containing nucleoside triphosphate hydrolases"/>
    <property type="match status" value="2"/>
</dbReference>
<sequence>MLFTPWRNEQTDLIKNSSSFQEHYIARHDEINEQMRQYEVCSEDLNEIQHSLQQHDDDLYDTIAPVTQDTERQDENEGNTDTHPDLNESYDLSEDLGIPSTLPRNEPLILNEMQDADKPFYAFLSGSGGVGKSHLIKSIYQAALKYYNTQAGEDFRRAHVLLLAPTGKAAYLIKGNTIHSALAVPASQSLKNYKPLDSGRLNTLRCELGALKLILLDEISMVGNSMFTIQLNNRLNDLKGSKEDFGCVSIITIGDLFQLKPVMDGYIFNDVQSLSSYNTLAPNLWKRYFRMFELDEIMRQRESKEFAEILNRLREGKHTSSDLQKLKERCVEESSCPKEAPRLFIQNAFVDDHNEKVYESFSGDKYVINAQDSVIGACSVELKEKIMRQIPYVSLRNSKQLARKLKLAVGQRTEMAVDVRTDDGLTNGASNIIKLIQLIDESKPSGLVWVQFDHEDVGIKTRQENRTLYSRGIESMWTPIKPVTTQFAVGRTKSAQVVRKQFPLRPASAKTVHISQGDTQSQIVVNLNTNRAIPHIHYVALSRVTTIEGLYITDLCEDKISVDQRVVKEMEMFGTEHSLKLCFTPLYMLDHSDLKVCYLNTRSLHKHIEDVRKDINYSSTDILIFTETRFSSLNPNEMYNIDGYSLFRNDISQYSGPGRPYGGTAVYSRIPLQEGYPYAHNLNGIEVNY</sequence>
<dbReference type="GO" id="GO:0006310">
    <property type="term" value="P:DNA recombination"/>
    <property type="evidence" value="ECO:0007669"/>
    <property type="project" value="UniProtKB-KW"/>
</dbReference>
<keyword evidence="1" id="KW-0234">DNA repair</keyword>
<protein>
    <recommendedName>
        <fullName evidence="1">ATP-dependent DNA helicase</fullName>
        <ecNumber evidence="1">5.6.2.3</ecNumber>
    </recommendedName>
</protein>
<dbReference type="PANTHER" id="PTHR47642:SF8">
    <property type="entry name" value="ATP-DEPENDENT DNA HELICASE"/>
    <property type="match status" value="1"/>
</dbReference>